<evidence type="ECO:0000313" key="1">
    <source>
        <dbReference type="EMBL" id="VEL37308.1"/>
    </source>
</evidence>
<organism evidence="1 2">
    <name type="scientific">Protopolystoma xenopodis</name>
    <dbReference type="NCBI Taxonomy" id="117903"/>
    <lineage>
        <taxon>Eukaryota</taxon>
        <taxon>Metazoa</taxon>
        <taxon>Spiralia</taxon>
        <taxon>Lophotrochozoa</taxon>
        <taxon>Platyhelminthes</taxon>
        <taxon>Monogenea</taxon>
        <taxon>Polyopisthocotylea</taxon>
        <taxon>Polystomatidea</taxon>
        <taxon>Polystomatidae</taxon>
        <taxon>Protopolystoma</taxon>
    </lineage>
</organism>
<dbReference type="AlphaFoldDB" id="A0A3S5CU66"/>
<accession>A0A3S5CU66</accession>
<comment type="caution">
    <text evidence="1">The sequence shown here is derived from an EMBL/GenBank/DDBJ whole genome shotgun (WGS) entry which is preliminary data.</text>
</comment>
<protein>
    <submittedName>
        <fullName evidence="1">Uncharacterized protein</fullName>
    </submittedName>
</protein>
<keyword evidence="2" id="KW-1185">Reference proteome</keyword>
<name>A0A3S5CU66_9PLAT</name>
<reference evidence="1" key="1">
    <citation type="submission" date="2018-11" db="EMBL/GenBank/DDBJ databases">
        <authorList>
            <consortium name="Pathogen Informatics"/>
        </authorList>
    </citation>
    <scope>NUCLEOTIDE SEQUENCE</scope>
</reference>
<sequence>MGLVFSQVQPQSSAVSEQSVRLIRSKVAGLPKVRDAGFTYVFWESINEAIEFVLDCHRDTGAIERASSTKDFFPYLQCAI</sequence>
<dbReference type="Proteomes" id="UP000784294">
    <property type="component" value="Unassembled WGS sequence"/>
</dbReference>
<dbReference type="EMBL" id="CAAALY010254571">
    <property type="protein sequence ID" value="VEL37308.1"/>
    <property type="molecule type" value="Genomic_DNA"/>
</dbReference>
<gene>
    <name evidence="1" type="ORF">PXEA_LOCUS30748</name>
</gene>
<evidence type="ECO:0000313" key="2">
    <source>
        <dbReference type="Proteomes" id="UP000784294"/>
    </source>
</evidence>
<proteinExistence type="predicted"/>